<gene>
    <name evidence="1" type="ORF">GZ78_17685</name>
</gene>
<evidence type="ECO:0000313" key="2">
    <source>
        <dbReference type="Proteomes" id="UP000028073"/>
    </source>
</evidence>
<organism evidence="1 2">
    <name type="scientific">Endozoicomonas numazuensis</name>
    <dbReference type="NCBI Taxonomy" id="1137799"/>
    <lineage>
        <taxon>Bacteria</taxon>
        <taxon>Pseudomonadati</taxon>
        <taxon>Pseudomonadota</taxon>
        <taxon>Gammaproteobacteria</taxon>
        <taxon>Oceanospirillales</taxon>
        <taxon>Endozoicomonadaceae</taxon>
        <taxon>Endozoicomonas</taxon>
    </lineage>
</organism>
<keyword evidence="2" id="KW-1185">Reference proteome</keyword>
<sequence>MNSYIEEENVSTFSIAAYVHSKKGTIRVENEELAFIRLRNKQFMLQVSNKELFININHRVFVCSRNGKHFDKSDILNINNSSSHLGCLSNCVVKDTDQENLKLVYFTTNLRFDELIILRHFEVSLLNLCSKAEKVIKSLEDSDFIAFTDEDLASMNEQDESVEQNTAT</sequence>
<dbReference type="EMBL" id="JOKH01000003">
    <property type="protein sequence ID" value="KEQ17568.1"/>
    <property type="molecule type" value="Genomic_DNA"/>
</dbReference>
<dbReference type="Proteomes" id="UP000028073">
    <property type="component" value="Unassembled WGS sequence"/>
</dbReference>
<dbReference type="RefSeq" id="WP_034837979.1">
    <property type="nucleotide sequence ID" value="NZ_JOKH01000003.1"/>
</dbReference>
<dbReference type="STRING" id="1137799.GZ78_17685"/>
<comment type="caution">
    <text evidence="1">The sequence shown here is derived from an EMBL/GenBank/DDBJ whole genome shotgun (WGS) entry which is preliminary data.</text>
</comment>
<protein>
    <submittedName>
        <fullName evidence="1">Uncharacterized protein</fullName>
    </submittedName>
</protein>
<evidence type="ECO:0000313" key="1">
    <source>
        <dbReference type="EMBL" id="KEQ17568.1"/>
    </source>
</evidence>
<accession>A0A081NGJ5</accession>
<name>A0A081NGJ5_9GAMM</name>
<proteinExistence type="predicted"/>
<reference evidence="1 2" key="1">
    <citation type="submission" date="2014-06" db="EMBL/GenBank/DDBJ databases">
        <title>Whole Genome Sequences of Three Symbiotic Endozoicomonas Bacteria.</title>
        <authorList>
            <person name="Neave M.J."/>
            <person name="Apprill A."/>
            <person name="Voolstra C.R."/>
        </authorList>
    </citation>
    <scope>NUCLEOTIDE SEQUENCE [LARGE SCALE GENOMIC DNA]</scope>
    <source>
        <strain evidence="1 2">DSM 25634</strain>
    </source>
</reference>
<dbReference type="AlphaFoldDB" id="A0A081NGJ5"/>